<sequence length="26" mass="3069">MLLSKATYTTFNTTFTLHPFTQLDIY</sequence>
<reference evidence="1" key="1">
    <citation type="submission" date="2014-11" db="EMBL/GenBank/DDBJ databases">
        <authorList>
            <person name="Amaro Gonzalez C."/>
        </authorList>
    </citation>
    <scope>NUCLEOTIDE SEQUENCE</scope>
</reference>
<proteinExistence type="predicted"/>
<evidence type="ECO:0000313" key="1">
    <source>
        <dbReference type="EMBL" id="JAH86652.1"/>
    </source>
</evidence>
<dbReference type="AlphaFoldDB" id="A0A0E9W8F5"/>
<name>A0A0E9W8F5_ANGAN</name>
<organism evidence="1">
    <name type="scientific">Anguilla anguilla</name>
    <name type="common">European freshwater eel</name>
    <name type="synonym">Muraena anguilla</name>
    <dbReference type="NCBI Taxonomy" id="7936"/>
    <lineage>
        <taxon>Eukaryota</taxon>
        <taxon>Metazoa</taxon>
        <taxon>Chordata</taxon>
        <taxon>Craniata</taxon>
        <taxon>Vertebrata</taxon>
        <taxon>Euteleostomi</taxon>
        <taxon>Actinopterygii</taxon>
        <taxon>Neopterygii</taxon>
        <taxon>Teleostei</taxon>
        <taxon>Anguilliformes</taxon>
        <taxon>Anguillidae</taxon>
        <taxon>Anguilla</taxon>
    </lineage>
</organism>
<reference evidence="1" key="2">
    <citation type="journal article" date="2015" name="Fish Shellfish Immunol.">
        <title>Early steps in the European eel (Anguilla anguilla)-Vibrio vulnificus interaction in the gills: Role of the RtxA13 toxin.</title>
        <authorList>
            <person name="Callol A."/>
            <person name="Pajuelo D."/>
            <person name="Ebbesson L."/>
            <person name="Teles M."/>
            <person name="MacKenzie S."/>
            <person name="Amaro C."/>
        </authorList>
    </citation>
    <scope>NUCLEOTIDE SEQUENCE</scope>
</reference>
<protein>
    <submittedName>
        <fullName evidence="1">Uncharacterized protein</fullName>
    </submittedName>
</protein>
<dbReference type="EMBL" id="GBXM01021925">
    <property type="protein sequence ID" value="JAH86652.1"/>
    <property type="molecule type" value="Transcribed_RNA"/>
</dbReference>
<accession>A0A0E9W8F5</accession>